<sequence length="103" mass="11178">MQPTPPQSARLRKPRRDANHVSRVPVVARGRVVEPNHQVLGVDERAVLLRQQDAAVADHGARRVRSGASPSPPLAPAAYRSMGRLMRSMSSVITYGSNCCLPS</sequence>
<proteinExistence type="predicted"/>
<name>A0A3L6EAT6_MAIZE</name>
<gene>
    <name evidence="1" type="ORF">Zm00014a_040934</name>
</gene>
<dbReference type="AlphaFoldDB" id="A0A3L6EAT6"/>
<reference evidence="1" key="1">
    <citation type="journal article" date="2018" name="Nat. Genet.">
        <title>Extensive intraspecific gene order and gene structural variations between Mo17 and other maize genomes.</title>
        <authorList>
            <person name="Sun S."/>
            <person name="Zhou Y."/>
            <person name="Chen J."/>
            <person name="Shi J."/>
            <person name="Zhao H."/>
            <person name="Zhao H."/>
            <person name="Song W."/>
            <person name="Zhang M."/>
            <person name="Cui Y."/>
            <person name="Dong X."/>
            <person name="Liu H."/>
            <person name="Ma X."/>
            <person name="Jiao Y."/>
            <person name="Wang B."/>
            <person name="Wei X."/>
            <person name="Stein J.C."/>
            <person name="Glaubitz J.C."/>
            <person name="Lu F."/>
            <person name="Yu G."/>
            <person name="Liang C."/>
            <person name="Fengler K."/>
            <person name="Li B."/>
            <person name="Rafalski A."/>
            <person name="Schnable P.S."/>
            <person name="Ware D.H."/>
            <person name="Buckler E.S."/>
            <person name="Lai J."/>
        </authorList>
    </citation>
    <scope>NUCLEOTIDE SEQUENCE [LARGE SCALE GENOMIC DNA]</scope>
    <source>
        <tissue evidence="1">Seedling</tissue>
    </source>
</reference>
<evidence type="ECO:0000313" key="1">
    <source>
        <dbReference type="EMBL" id="PWZ17930.1"/>
    </source>
</evidence>
<protein>
    <submittedName>
        <fullName evidence="1">Uncharacterized protein</fullName>
    </submittedName>
</protein>
<dbReference type="Proteomes" id="UP000251960">
    <property type="component" value="Chromosome 6"/>
</dbReference>
<accession>A0A3L6EAT6</accession>
<organism evidence="1">
    <name type="scientific">Zea mays</name>
    <name type="common">Maize</name>
    <dbReference type="NCBI Taxonomy" id="4577"/>
    <lineage>
        <taxon>Eukaryota</taxon>
        <taxon>Viridiplantae</taxon>
        <taxon>Streptophyta</taxon>
        <taxon>Embryophyta</taxon>
        <taxon>Tracheophyta</taxon>
        <taxon>Spermatophyta</taxon>
        <taxon>Magnoliopsida</taxon>
        <taxon>Liliopsida</taxon>
        <taxon>Poales</taxon>
        <taxon>Poaceae</taxon>
        <taxon>PACMAD clade</taxon>
        <taxon>Panicoideae</taxon>
        <taxon>Andropogonodae</taxon>
        <taxon>Andropogoneae</taxon>
        <taxon>Tripsacinae</taxon>
        <taxon>Zea</taxon>
    </lineage>
</organism>
<comment type="caution">
    <text evidence="1">The sequence shown here is derived from an EMBL/GenBank/DDBJ whole genome shotgun (WGS) entry which is preliminary data.</text>
</comment>
<dbReference type="EMBL" id="NCVQ01000007">
    <property type="protein sequence ID" value="PWZ17930.1"/>
    <property type="molecule type" value="Genomic_DNA"/>
</dbReference>